<evidence type="ECO:0000256" key="1">
    <source>
        <dbReference type="ARBA" id="ARBA00022729"/>
    </source>
</evidence>
<dbReference type="Gene3D" id="2.60.40.2180">
    <property type="match status" value="1"/>
</dbReference>
<keyword evidence="5" id="KW-1185">Reference proteome</keyword>
<sequence>MSKITYRKENNMCEKSLFHIKDAFIYISGYEWGPGVSKVIVSLSHMYEKAIKDGASIMTRGKERTITNIYLSDEKGNQVTGNSTFVTLELAIVFDSRVSPFYYNLATYQNQWVSKYVVQATFHVTANGKDQTVSFQKDLINNRICPDTEQFNNRGNFSGKYKNTFTNEEELLTLQYAAYEPKQLKKDNQKNPLIIWIHGQGEGGTDIDIALLGNEVTALARSKIQSYFTTPNGENGAYVLVIQCQTYWMDGGDGENSNGDVISRYTEIFIDMVKKYFTENPDVDTNRVYIGGCSNGGYMTMNMLIQYPQYWAASYMVCEGYPFMIFKRDEDGNYISEGNSSCPTAYEISDQRFFTDEKINSIKHIPMWFIQSHDDTIVIGSRYSFSSYRELLKKGAKNCWYSYFKNVKGVDIPGMKYFGHWSWIPLFNDQVTTVQNREKIMNSNDNDKFGLVPSNNGGGFQEAVDDKGTYKSIFAWLNAQVKK</sequence>
<feature type="domain" description="Peptidase S9 prolyl oligopeptidase catalytic" evidence="2">
    <location>
        <begin position="274"/>
        <end position="329"/>
    </location>
</feature>
<dbReference type="Pfam" id="PF00326">
    <property type="entry name" value="Peptidase_S9"/>
    <property type="match status" value="1"/>
</dbReference>
<proteinExistence type="predicted"/>
<evidence type="ECO:0000259" key="3">
    <source>
        <dbReference type="Pfam" id="PF18435"/>
    </source>
</evidence>
<dbReference type="InterPro" id="IPR001375">
    <property type="entry name" value="Peptidase_S9_cat"/>
</dbReference>
<dbReference type="PANTHER" id="PTHR43037">
    <property type="entry name" value="UNNAMED PRODUCT-RELATED"/>
    <property type="match status" value="1"/>
</dbReference>
<reference evidence="4 5" key="1">
    <citation type="submission" date="2024-04" db="EMBL/GenBank/DDBJ databases">
        <title>Tritrichomonas musculus Genome.</title>
        <authorList>
            <person name="Alves-Ferreira E."/>
            <person name="Grigg M."/>
            <person name="Lorenzi H."/>
            <person name="Galac M."/>
        </authorList>
    </citation>
    <scope>NUCLEOTIDE SEQUENCE [LARGE SCALE GENOMIC DNA]</scope>
    <source>
        <strain evidence="4 5">EAF2021</strain>
    </source>
</reference>
<evidence type="ECO:0000313" key="5">
    <source>
        <dbReference type="Proteomes" id="UP001470230"/>
    </source>
</evidence>
<protein>
    <submittedName>
        <fullName evidence="4">Uncharacterized protein</fullName>
    </submittedName>
</protein>
<dbReference type="InterPro" id="IPR041172">
    <property type="entry name" value="EstA_Ig-like_N"/>
</dbReference>
<dbReference type="InterPro" id="IPR050955">
    <property type="entry name" value="Plant_Biomass_Hydrol_Est"/>
</dbReference>
<evidence type="ECO:0000313" key="4">
    <source>
        <dbReference type="EMBL" id="KAK8849334.1"/>
    </source>
</evidence>
<comment type="caution">
    <text evidence="4">The sequence shown here is derived from an EMBL/GenBank/DDBJ whole genome shotgun (WGS) entry which is preliminary data.</text>
</comment>
<dbReference type="Pfam" id="PF18435">
    <property type="entry name" value="EstA_Ig_like"/>
    <property type="match status" value="1"/>
</dbReference>
<dbReference type="Gene3D" id="3.40.50.1820">
    <property type="entry name" value="alpha/beta hydrolase"/>
    <property type="match status" value="1"/>
</dbReference>
<dbReference type="PANTHER" id="PTHR43037:SF1">
    <property type="entry name" value="BLL1128 PROTEIN"/>
    <property type="match status" value="1"/>
</dbReference>
<dbReference type="Proteomes" id="UP001470230">
    <property type="component" value="Unassembled WGS sequence"/>
</dbReference>
<evidence type="ECO:0000259" key="2">
    <source>
        <dbReference type="Pfam" id="PF00326"/>
    </source>
</evidence>
<feature type="domain" description="Esterase Ig-like N-terminal" evidence="3">
    <location>
        <begin position="28"/>
        <end position="128"/>
    </location>
</feature>
<dbReference type="InterPro" id="IPR029058">
    <property type="entry name" value="AB_hydrolase_fold"/>
</dbReference>
<dbReference type="SUPFAM" id="SSF53474">
    <property type="entry name" value="alpha/beta-Hydrolases"/>
    <property type="match status" value="1"/>
</dbReference>
<gene>
    <name evidence="4" type="ORF">M9Y10_018706</name>
</gene>
<accession>A0ABR2HMM7</accession>
<keyword evidence="1" id="KW-0732">Signal</keyword>
<dbReference type="EMBL" id="JAPFFF010000026">
    <property type="protein sequence ID" value="KAK8849334.1"/>
    <property type="molecule type" value="Genomic_DNA"/>
</dbReference>
<organism evidence="4 5">
    <name type="scientific">Tritrichomonas musculus</name>
    <dbReference type="NCBI Taxonomy" id="1915356"/>
    <lineage>
        <taxon>Eukaryota</taxon>
        <taxon>Metamonada</taxon>
        <taxon>Parabasalia</taxon>
        <taxon>Tritrichomonadida</taxon>
        <taxon>Tritrichomonadidae</taxon>
        <taxon>Tritrichomonas</taxon>
    </lineage>
</organism>
<name>A0ABR2HMM7_9EUKA</name>